<protein>
    <submittedName>
        <fullName evidence="6">LysR family transcriptional regulator</fullName>
    </submittedName>
</protein>
<evidence type="ECO:0000256" key="1">
    <source>
        <dbReference type="ARBA" id="ARBA00009437"/>
    </source>
</evidence>
<evidence type="ECO:0000256" key="4">
    <source>
        <dbReference type="ARBA" id="ARBA00023163"/>
    </source>
</evidence>
<dbReference type="GO" id="GO:0003700">
    <property type="term" value="F:DNA-binding transcription factor activity"/>
    <property type="evidence" value="ECO:0007669"/>
    <property type="project" value="InterPro"/>
</dbReference>
<dbReference type="SUPFAM" id="SSF53850">
    <property type="entry name" value="Periplasmic binding protein-like II"/>
    <property type="match status" value="1"/>
</dbReference>
<keyword evidence="4" id="KW-0804">Transcription</keyword>
<dbReference type="SUPFAM" id="SSF46785">
    <property type="entry name" value="Winged helix' DNA-binding domain"/>
    <property type="match status" value="1"/>
</dbReference>
<name>A0A4Q9DI33_9BACL</name>
<dbReference type="Pfam" id="PF03466">
    <property type="entry name" value="LysR_substrate"/>
    <property type="match status" value="1"/>
</dbReference>
<dbReference type="FunFam" id="1.10.10.10:FF:000001">
    <property type="entry name" value="LysR family transcriptional regulator"/>
    <property type="match status" value="1"/>
</dbReference>
<reference evidence="6 7" key="1">
    <citation type="submission" date="2019-02" db="EMBL/GenBank/DDBJ databases">
        <title>Paenibacillus sp. nov., isolated from surface-sterilized tissue of Thalictrum simplex L.</title>
        <authorList>
            <person name="Tuo L."/>
        </authorList>
    </citation>
    <scope>NUCLEOTIDE SEQUENCE [LARGE SCALE GENOMIC DNA]</scope>
    <source>
        <strain evidence="6 7">N2SHLJ1</strain>
    </source>
</reference>
<evidence type="ECO:0000313" key="7">
    <source>
        <dbReference type="Proteomes" id="UP000293142"/>
    </source>
</evidence>
<dbReference type="PANTHER" id="PTHR30419">
    <property type="entry name" value="HTH-TYPE TRANSCRIPTIONAL REGULATOR YBHD"/>
    <property type="match status" value="1"/>
</dbReference>
<accession>A0A4Q9DI33</accession>
<dbReference type="InterPro" id="IPR000847">
    <property type="entry name" value="LysR_HTH_N"/>
</dbReference>
<dbReference type="GO" id="GO:0005829">
    <property type="term" value="C:cytosol"/>
    <property type="evidence" value="ECO:0007669"/>
    <property type="project" value="TreeGrafter"/>
</dbReference>
<dbReference type="GO" id="GO:0003677">
    <property type="term" value="F:DNA binding"/>
    <property type="evidence" value="ECO:0007669"/>
    <property type="project" value="UniProtKB-KW"/>
</dbReference>
<dbReference type="Proteomes" id="UP000293142">
    <property type="component" value="Unassembled WGS sequence"/>
</dbReference>
<dbReference type="Pfam" id="PF00126">
    <property type="entry name" value="HTH_1"/>
    <property type="match status" value="1"/>
</dbReference>
<sequence length="291" mass="33039">MDWQQLEYFRVLAKMEHMTKAAKYLAISQPALSRSIHRLEAELGISLFDRVGRAIRVNESGRLFLHRVERAQQEIDTGIGELRQLNSPLTGTVSLAFLLTFGMNILPDIIGQFNKMYPNVEFVLHQNTTMPILERLLERQSDLCLVGPVNGHKGITWRKLMEEELFIYVAAEHRLAGRSELRLEELADEPFIGFKKGYVMRGLSDEYCRQAGFVPRIRFEGDDVGTLAGLVSSGLGAAMIPAFSGVDASKIKQIRISEPLCKREIGLAWLEGRTFPPSVELFHRFIMNWFA</sequence>
<feature type="domain" description="HTH lysR-type" evidence="5">
    <location>
        <begin position="1"/>
        <end position="58"/>
    </location>
</feature>
<keyword evidence="7" id="KW-1185">Reference proteome</keyword>
<evidence type="ECO:0000256" key="3">
    <source>
        <dbReference type="ARBA" id="ARBA00023125"/>
    </source>
</evidence>
<dbReference type="InterPro" id="IPR036390">
    <property type="entry name" value="WH_DNA-bd_sf"/>
</dbReference>
<proteinExistence type="inferred from homology"/>
<evidence type="ECO:0000313" key="6">
    <source>
        <dbReference type="EMBL" id="TBL72718.1"/>
    </source>
</evidence>
<evidence type="ECO:0000256" key="2">
    <source>
        <dbReference type="ARBA" id="ARBA00023015"/>
    </source>
</evidence>
<organism evidence="6 7">
    <name type="scientific">Paenibacillus thalictri</name>
    <dbReference type="NCBI Taxonomy" id="2527873"/>
    <lineage>
        <taxon>Bacteria</taxon>
        <taxon>Bacillati</taxon>
        <taxon>Bacillota</taxon>
        <taxon>Bacilli</taxon>
        <taxon>Bacillales</taxon>
        <taxon>Paenibacillaceae</taxon>
        <taxon>Paenibacillus</taxon>
    </lineage>
</organism>
<keyword evidence="2" id="KW-0805">Transcription regulation</keyword>
<keyword evidence="3" id="KW-0238">DNA-binding</keyword>
<dbReference type="OrthoDB" id="9803735at2"/>
<dbReference type="AlphaFoldDB" id="A0A4Q9DI33"/>
<comment type="similarity">
    <text evidence="1">Belongs to the LysR transcriptional regulatory family.</text>
</comment>
<gene>
    <name evidence="6" type="ORF">EYB31_28640</name>
</gene>
<dbReference type="Gene3D" id="1.10.10.10">
    <property type="entry name" value="Winged helix-like DNA-binding domain superfamily/Winged helix DNA-binding domain"/>
    <property type="match status" value="1"/>
</dbReference>
<comment type="caution">
    <text evidence="6">The sequence shown here is derived from an EMBL/GenBank/DDBJ whole genome shotgun (WGS) entry which is preliminary data.</text>
</comment>
<dbReference type="EMBL" id="SIRE01000023">
    <property type="protein sequence ID" value="TBL72718.1"/>
    <property type="molecule type" value="Genomic_DNA"/>
</dbReference>
<dbReference type="PANTHER" id="PTHR30419:SF28">
    <property type="entry name" value="HTH-TYPE TRANSCRIPTIONAL REGULATOR BSDA"/>
    <property type="match status" value="1"/>
</dbReference>
<dbReference type="InterPro" id="IPR050950">
    <property type="entry name" value="HTH-type_LysR_regulators"/>
</dbReference>
<evidence type="ECO:0000259" key="5">
    <source>
        <dbReference type="PROSITE" id="PS50931"/>
    </source>
</evidence>
<dbReference type="InterPro" id="IPR036388">
    <property type="entry name" value="WH-like_DNA-bd_sf"/>
</dbReference>
<dbReference type="PROSITE" id="PS50931">
    <property type="entry name" value="HTH_LYSR"/>
    <property type="match status" value="1"/>
</dbReference>
<dbReference type="PRINTS" id="PR00039">
    <property type="entry name" value="HTHLYSR"/>
</dbReference>
<dbReference type="Gene3D" id="3.40.190.290">
    <property type="match status" value="1"/>
</dbReference>
<dbReference type="InterPro" id="IPR005119">
    <property type="entry name" value="LysR_subst-bd"/>
</dbReference>
<dbReference type="CDD" id="cd08434">
    <property type="entry name" value="PBP2_GltC_like"/>
    <property type="match status" value="1"/>
</dbReference>
<dbReference type="RefSeq" id="WP_131016904.1">
    <property type="nucleotide sequence ID" value="NZ_SIRE01000023.1"/>
</dbReference>